<feature type="transmembrane region" description="Helical" evidence="1">
    <location>
        <begin position="528"/>
        <end position="554"/>
    </location>
</feature>
<dbReference type="SUPFAM" id="SSF56601">
    <property type="entry name" value="beta-lactamase/transpeptidase-like"/>
    <property type="match status" value="1"/>
</dbReference>
<keyword evidence="1" id="KW-0472">Membrane</keyword>
<organism evidence="4 5">
    <name type="scientific">Microbispora rosea</name>
    <dbReference type="NCBI Taxonomy" id="58117"/>
    <lineage>
        <taxon>Bacteria</taxon>
        <taxon>Bacillati</taxon>
        <taxon>Actinomycetota</taxon>
        <taxon>Actinomycetes</taxon>
        <taxon>Streptosporangiales</taxon>
        <taxon>Streptosporangiaceae</taxon>
        <taxon>Microbispora</taxon>
    </lineage>
</organism>
<dbReference type="EMBL" id="FTNI01000018">
    <property type="protein sequence ID" value="SIR88954.1"/>
    <property type="molecule type" value="Genomic_DNA"/>
</dbReference>
<dbReference type="InterPro" id="IPR012338">
    <property type="entry name" value="Beta-lactam/transpept-like"/>
</dbReference>
<evidence type="ECO:0000256" key="1">
    <source>
        <dbReference type="SAM" id="Phobius"/>
    </source>
</evidence>
<keyword evidence="2" id="KW-0732">Signal</keyword>
<dbReference type="STRING" id="58117.SAMN05421833_118131"/>
<dbReference type="InterPro" id="IPR001466">
    <property type="entry name" value="Beta-lactam-related"/>
</dbReference>
<dbReference type="PANTHER" id="PTHR46825:SF9">
    <property type="entry name" value="BETA-LACTAMASE-RELATED DOMAIN-CONTAINING PROTEIN"/>
    <property type="match status" value="1"/>
</dbReference>
<accession>A0A1N7ELN6</accession>
<keyword evidence="5" id="KW-1185">Reference proteome</keyword>
<dbReference type="RefSeq" id="WP_076438179.1">
    <property type="nucleotide sequence ID" value="NZ_FTNI01000018.1"/>
</dbReference>
<dbReference type="InterPro" id="IPR050491">
    <property type="entry name" value="AmpC-like"/>
</dbReference>
<feature type="domain" description="Beta-lactamase-related" evidence="3">
    <location>
        <begin position="43"/>
        <end position="367"/>
    </location>
</feature>
<sequence length="618" mass="66026">MYVFRSMLVVVCAALTILAPPCVASPAAAATDIPDERALADFFDAAMADGLAANHVPGAVVSVVGGGKTLFSRGYGLADVENRRPFDPGTSMVRIASITKLFTWTAVMQQVQRGTLDLKADVNRYLTAFRVPATYPRPITLQDLMDHTAGFEDRTIGVGSRSTDEVPPLADYLAGDMPARVRPPGEVSAYSNYGAALAGYIVSEVSGQPYDEYVRDHILAPLAMRHSTAAEPVPAPLAADLARSYEYEGGAYRRKPFVFDKLAPDGSISATANDMAHFMIAHLRDGRFGDRRILDEPTARLMHQRTFAADPRIDGYAHGFKEQTLNGHRVIMHDGGWEGFQSALLLVPDADLGLFVSMNGVGGADAAADVIPAFFDRFLPGKRAVPGGGASVMPVEGFYKPTRSAESSIEKVVALTGSTRLRVEGGKLTFKGSTWSPLGPGLYQQNGGTQRLAPVIGAGGVAYVVTDGPAYQRVPWWDTPPVNVVIVLLFAVTALSAVLGLPVAAVVRRARDRPVPRSWRAGRVLTGLAAAAGLMFVVLFTLVLTGDTSILYGVPAGVQVLLVLPPLVLALTVAAIVTTVRAWRRAGALARGHQVVVLAGLLALLWFCLHWNLLGWHL</sequence>
<keyword evidence="1" id="KW-0812">Transmembrane</keyword>
<feature type="transmembrane region" description="Helical" evidence="1">
    <location>
        <begin position="560"/>
        <end position="583"/>
    </location>
</feature>
<dbReference type="PANTHER" id="PTHR46825">
    <property type="entry name" value="D-ALANYL-D-ALANINE-CARBOXYPEPTIDASE/ENDOPEPTIDASE AMPH"/>
    <property type="match status" value="1"/>
</dbReference>
<evidence type="ECO:0000313" key="4">
    <source>
        <dbReference type="EMBL" id="SIR88954.1"/>
    </source>
</evidence>
<proteinExistence type="predicted"/>
<feature type="signal peptide" evidence="2">
    <location>
        <begin position="1"/>
        <end position="24"/>
    </location>
</feature>
<feature type="transmembrane region" description="Helical" evidence="1">
    <location>
        <begin position="484"/>
        <end position="507"/>
    </location>
</feature>
<dbReference type="OrthoDB" id="4281716at2"/>
<evidence type="ECO:0000313" key="5">
    <source>
        <dbReference type="Proteomes" id="UP000186096"/>
    </source>
</evidence>
<feature type="chain" id="PRO_5038389658" evidence="2">
    <location>
        <begin position="25"/>
        <end position="618"/>
    </location>
</feature>
<dbReference type="Gene3D" id="3.40.710.10">
    <property type="entry name" value="DD-peptidase/beta-lactamase superfamily"/>
    <property type="match status" value="1"/>
</dbReference>
<reference evidence="5" key="1">
    <citation type="submission" date="2017-01" db="EMBL/GenBank/DDBJ databases">
        <authorList>
            <person name="Varghese N."/>
            <person name="Submissions S."/>
        </authorList>
    </citation>
    <scope>NUCLEOTIDE SEQUENCE [LARGE SCALE GENOMIC DNA]</scope>
    <source>
        <strain evidence="5">ATCC 12950</strain>
    </source>
</reference>
<dbReference type="Pfam" id="PF00144">
    <property type="entry name" value="Beta-lactamase"/>
    <property type="match status" value="1"/>
</dbReference>
<evidence type="ECO:0000256" key="2">
    <source>
        <dbReference type="SAM" id="SignalP"/>
    </source>
</evidence>
<gene>
    <name evidence="4" type="ORF">SAMN05421833_118131</name>
</gene>
<dbReference type="Proteomes" id="UP000186096">
    <property type="component" value="Unassembled WGS sequence"/>
</dbReference>
<evidence type="ECO:0000259" key="3">
    <source>
        <dbReference type="Pfam" id="PF00144"/>
    </source>
</evidence>
<dbReference type="AlphaFoldDB" id="A0A1N7ELN6"/>
<feature type="transmembrane region" description="Helical" evidence="1">
    <location>
        <begin position="595"/>
        <end position="614"/>
    </location>
</feature>
<keyword evidence="1" id="KW-1133">Transmembrane helix</keyword>
<name>A0A1N7ELN6_9ACTN</name>
<protein>
    <submittedName>
        <fullName evidence="4">CubicO group peptidase, beta-lactamase class C family</fullName>
    </submittedName>
</protein>